<evidence type="ECO:0000256" key="1">
    <source>
        <dbReference type="SAM" id="MobiDB-lite"/>
    </source>
</evidence>
<dbReference type="AlphaFoldDB" id="A0AAN6M6D4"/>
<organism evidence="2 3">
    <name type="scientific">Pseudopithomyces chartarum</name>
    <dbReference type="NCBI Taxonomy" id="1892770"/>
    <lineage>
        <taxon>Eukaryota</taxon>
        <taxon>Fungi</taxon>
        <taxon>Dikarya</taxon>
        <taxon>Ascomycota</taxon>
        <taxon>Pezizomycotina</taxon>
        <taxon>Dothideomycetes</taxon>
        <taxon>Pleosporomycetidae</taxon>
        <taxon>Pleosporales</taxon>
        <taxon>Massarineae</taxon>
        <taxon>Didymosphaeriaceae</taxon>
        <taxon>Pseudopithomyces</taxon>
    </lineage>
</organism>
<dbReference type="EMBL" id="WVTA01000003">
    <property type="protein sequence ID" value="KAK3214931.1"/>
    <property type="molecule type" value="Genomic_DNA"/>
</dbReference>
<accession>A0AAN6M6D4</accession>
<evidence type="ECO:0000313" key="2">
    <source>
        <dbReference type="EMBL" id="KAK3214931.1"/>
    </source>
</evidence>
<protein>
    <submittedName>
        <fullName evidence="2">Uncharacterized protein</fullName>
    </submittedName>
</protein>
<proteinExistence type="predicted"/>
<feature type="region of interest" description="Disordered" evidence="1">
    <location>
        <begin position="1"/>
        <end position="30"/>
    </location>
</feature>
<gene>
    <name evidence="2" type="ORF">GRF29_19g1717001</name>
</gene>
<keyword evidence="3" id="KW-1185">Reference proteome</keyword>
<name>A0AAN6M6D4_9PLEO</name>
<reference evidence="2 3" key="1">
    <citation type="submission" date="2021-02" db="EMBL/GenBank/DDBJ databases">
        <title>Genome assembly of Pseudopithomyces chartarum.</title>
        <authorList>
            <person name="Jauregui R."/>
            <person name="Singh J."/>
            <person name="Voisey C."/>
        </authorList>
    </citation>
    <scope>NUCLEOTIDE SEQUENCE [LARGE SCALE GENOMIC DNA]</scope>
    <source>
        <strain evidence="2 3">AGR01</strain>
    </source>
</reference>
<sequence>MPTPNATGDDFAGSDEGNAEFPVTVAGAAPPPDSVALADAASSPDTVAVAAALTLPAVDSPTDTTTALLTTTSLAHPSLAVVYAFPASPSPSPNANPLLSQHVVFTPNVFPYSLVLPVPQHHWPSPGH</sequence>
<dbReference type="Proteomes" id="UP001280581">
    <property type="component" value="Unassembled WGS sequence"/>
</dbReference>
<comment type="caution">
    <text evidence="2">The sequence shown here is derived from an EMBL/GenBank/DDBJ whole genome shotgun (WGS) entry which is preliminary data.</text>
</comment>
<evidence type="ECO:0000313" key="3">
    <source>
        <dbReference type="Proteomes" id="UP001280581"/>
    </source>
</evidence>